<evidence type="ECO:0000313" key="1">
    <source>
        <dbReference type="EMBL" id="KAF7835784.1"/>
    </source>
</evidence>
<evidence type="ECO:0000313" key="2">
    <source>
        <dbReference type="Proteomes" id="UP000634136"/>
    </source>
</evidence>
<protein>
    <submittedName>
        <fullName evidence="1">Uncharacterized protein</fullName>
    </submittedName>
</protein>
<sequence length="60" mass="7095">MASIDTVDVSFTVFRGLFLLRLRSKSLIEAFDMKNFNRWYERVYSVLVIVRLHNLSANQN</sequence>
<dbReference type="Proteomes" id="UP000634136">
    <property type="component" value="Unassembled WGS sequence"/>
</dbReference>
<organism evidence="1 2">
    <name type="scientific">Senna tora</name>
    <dbReference type="NCBI Taxonomy" id="362788"/>
    <lineage>
        <taxon>Eukaryota</taxon>
        <taxon>Viridiplantae</taxon>
        <taxon>Streptophyta</taxon>
        <taxon>Embryophyta</taxon>
        <taxon>Tracheophyta</taxon>
        <taxon>Spermatophyta</taxon>
        <taxon>Magnoliopsida</taxon>
        <taxon>eudicotyledons</taxon>
        <taxon>Gunneridae</taxon>
        <taxon>Pentapetalae</taxon>
        <taxon>rosids</taxon>
        <taxon>fabids</taxon>
        <taxon>Fabales</taxon>
        <taxon>Fabaceae</taxon>
        <taxon>Caesalpinioideae</taxon>
        <taxon>Cassia clade</taxon>
        <taxon>Senna</taxon>
    </lineage>
</organism>
<gene>
    <name evidence="1" type="ORF">G2W53_010643</name>
</gene>
<dbReference type="EMBL" id="JAAIUW010000004">
    <property type="protein sequence ID" value="KAF7835784.1"/>
    <property type="molecule type" value="Genomic_DNA"/>
</dbReference>
<dbReference type="AlphaFoldDB" id="A0A835C9Z1"/>
<keyword evidence="2" id="KW-1185">Reference proteome</keyword>
<name>A0A835C9Z1_9FABA</name>
<accession>A0A835C9Z1</accession>
<reference evidence="1" key="1">
    <citation type="submission" date="2020-09" db="EMBL/GenBank/DDBJ databases">
        <title>Genome-Enabled Discovery of Anthraquinone Biosynthesis in Senna tora.</title>
        <authorList>
            <person name="Kang S.-H."/>
            <person name="Pandey R.P."/>
            <person name="Lee C.-M."/>
            <person name="Sim J.-S."/>
            <person name="Jeong J.-T."/>
            <person name="Choi B.-S."/>
            <person name="Jung M."/>
            <person name="Ginzburg D."/>
            <person name="Zhao K."/>
            <person name="Won S.Y."/>
            <person name="Oh T.-J."/>
            <person name="Yu Y."/>
            <person name="Kim N.-H."/>
            <person name="Lee O.R."/>
            <person name="Lee T.-H."/>
            <person name="Bashyal P."/>
            <person name="Kim T.-S."/>
            <person name="Lee W.-H."/>
            <person name="Kawkins C."/>
            <person name="Kim C.-K."/>
            <person name="Kim J.S."/>
            <person name="Ahn B.O."/>
            <person name="Rhee S.Y."/>
            <person name="Sohng J.K."/>
        </authorList>
    </citation>
    <scope>NUCLEOTIDE SEQUENCE</scope>
    <source>
        <tissue evidence="1">Leaf</tissue>
    </source>
</reference>
<comment type="caution">
    <text evidence="1">The sequence shown here is derived from an EMBL/GenBank/DDBJ whole genome shotgun (WGS) entry which is preliminary data.</text>
</comment>
<proteinExistence type="predicted"/>